<dbReference type="OrthoDB" id="1298255at2759"/>
<name>A0A9J5ZNR8_SOLCO</name>
<comment type="caution">
    <text evidence="2">The sequence shown here is derived from an EMBL/GenBank/DDBJ whole genome shotgun (WGS) entry which is preliminary data.</text>
</comment>
<sequence>MKNLFQKDVFSAVGWIPKAPTMNAVQEVYKIARAQTLIALCSTVPGYWFTVAFIDIIGRFAIN</sequence>
<evidence type="ECO:0000256" key="1">
    <source>
        <dbReference type="ARBA" id="ARBA00044504"/>
    </source>
</evidence>
<dbReference type="InterPro" id="IPR036259">
    <property type="entry name" value="MFS_trans_sf"/>
</dbReference>
<gene>
    <name evidence="2" type="ORF">H5410_013632</name>
</gene>
<evidence type="ECO:0000313" key="3">
    <source>
        <dbReference type="Proteomes" id="UP000824120"/>
    </source>
</evidence>
<reference evidence="2 3" key="1">
    <citation type="submission" date="2020-09" db="EMBL/GenBank/DDBJ databases">
        <title>De no assembly of potato wild relative species, Solanum commersonii.</title>
        <authorList>
            <person name="Cho K."/>
        </authorList>
    </citation>
    <scope>NUCLEOTIDE SEQUENCE [LARGE SCALE GENOMIC DNA]</scope>
    <source>
        <strain evidence="2">LZ3.2</strain>
        <tissue evidence="2">Leaf</tissue>
    </source>
</reference>
<dbReference type="Gene3D" id="1.20.1250.20">
    <property type="entry name" value="MFS general substrate transporter like domains"/>
    <property type="match status" value="1"/>
</dbReference>
<evidence type="ECO:0000313" key="2">
    <source>
        <dbReference type="EMBL" id="KAG5613808.1"/>
    </source>
</evidence>
<comment type="similarity">
    <text evidence="1">Belongs to the major facilitator superfamily. Phosphate:H(+) symporter (TC 2.A.1.9) family.</text>
</comment>
<dbReference type="Proteomes" id="UP000824120">
    <property type="component" value="Chromosome 3"/>
</dbReference>
<dbReference type="EMBL" id="JACXVP010000003">
    <property type="protein sequence ID" value="KAG5613808.1"/>
    <property type="molecule type" value="Genomic_DNA"/>
</dbReference>
<proteinExistence type="inferred from homology"/>
<dbReference type="AlphaFoldDB" id="A0A9J5ZNR8"/>
<protein>
    <submittedName>
        <fullName evidence="2">Uncharacterized protein</fullName>
    </submittedName>
</protein>
<organism evidence="2 3">
    <name type="scientific">Solanum commersonii</name>
    <name type="common">Commerson's wild potato</name>
    <name type="synonym">Commerson's nightshade</name>
    <dbReference type="NCBI Taxonomy" id="4109"/>
    <lineage>
        <taxon>Eukaryota</taxon>
        <taxon>Viridiplantae</taxon>
        <taxon>Streptophyta</taxon>
        <taxon>Embryophyta</taxon>
        <taxon>Tracheophyta</taxon>
        <taxon>Spermatophyta</taxon>
        <taxon>Magnoliopsida</taxon>
        <taxon>eudicotyledons</taxon>
        <taxon>Gunneridae</taxon>
        <taxon>Pentapetalae</taxon>
        <taxon>asterids</taxon>
        <taxon>lamiids</taxon>
        <taxon>Solanales</taxon>
        <taxon>Solanaceae</taxon>
        <taxon>Solanoideae</taxon>
        <taxon>Solaneae</taxon>
        <taxon>Solanum</taxon>
    </lineage>
</organism>
<keyword evidence="3" id="KW-1185">Reference proteome</keyword>
<accession>A0A9J5ZNR8</accession>